<organism evidence="7 8">
    <name type="scientific">Gymnodinialimonas ceratoperidinii</name>
    <dbReference type="NCBI Taxonomy" id="2856823"/>
    <lineage>
        <taxon>Bacteria</taxon>
        <taxon>Pseudomonadati</taxon>
        <taxon>Pseudomonadota</taxon>
        <taxon>Alphaproteobacteria</taxon>
        <taxon>Rhodobacterales</taxon>
        <taxon>Paracoccaceae</taxon>
        <taxon>Gymnodinialimonas</taxon>
    </lineage>
</organism>
<evidence type="ECO:0000256" key="5">
    <source>
        <dbReference type="SAM" id="MobiDB-lite"/>
    </source>
</evidence>
<keyword evidence="2 6" id="KW-0812">Transmembrane</keyword>
<dbReference type="KEGG" id="gce:KYE46_03735"/>
<evidence type="ECO:0000313" key="8">
    <source>
        <dbReference type="Proteomes" id="UP000825009"/>
    </source>
</evidence>
<dbReference type="InterPro" id="IPR007343">
    <property type="entry name" value="Uncharacterised_pept_Zn_put"/>
</dbReference>
<evidence type="ECO:0000313" key="7">
    <source>
        <dbReference type="EMBL" id="QXT40371.1"/>
    </source>
</evidence>
<keyword evidence="8" id="KW-1185">Reference proteome</keyword>
<keyword evidence="3 6" id="KW-1133">Transmembrane helix</keyword>
<dbReference type="PANTHER" id="PTHR30168:SF0">
    <property type="entry name" value="INNER MEMBRANE PROTEIN"/>
    <property type="match status" value="1"/>
</dbReference>
<dbReference type="GO" id="GO:0016020">
    <property type="term" value="C:membrane"/>
    <property type="evidence" value="ECO:0007669"/>
    <property type="project" value="UniProtKB-SubCell"/>
</dbReference>
<dbReference type="RefSeq" id="WP_219003548.1">
    <property type="nucleotide sequence ID" value="NZ_CP079194.1"/>
</dbReference>
<evidence type="ECO:0000256" key="6">
    <source>
        <dbReference type="SAM" id="Phobius"/>
    </source>
</evidence>
<keyword evidence="4 6" id="KW-0472">Membrane</keyword>
<gene>
    <name evidence="7" type="ORF">KYE46_03735</name>
</gene>
<dbReference type="AlphaFoldDB" id="A0A8F6YBQ2"/>
<evidence type="ECO:0000256" key="3">
    <source>
        <dbReference type="ARBA" id="ARBA00022989"/>
    </source>
</evidence>
<feature type="region of interest" description="Disordered" evidence="5">
    <location>
        <begin position="1"/>
        <end position="25"/>
    </location>
</feature>
<evidence type="ECO:0000256" key="1">
    <source>
        <dbReference type="ARBA" id="ARBA00004167"/>
    </source>
</evidence>
<comment type="subcellular location">
    <subcellularLocation>
        <location evidence="1">Membrane</location>
        <topology evidence="1">Single-pass membrane protein</topology>
    </subcellularLocation>
</comment>
<name>A0A8F6YBQ2_9RHOB</name>
<protein>
    <submittedName>
        <fullName evidence="7">Neutral zinc metallopeptidase</fullName>
    </submittedName>
</protein>
<feature type="transmembrane region" description="Helical" evidence="6">
    <location>
        <begin position="31"/>
        <end position="50"/>
    </location>
</feature>
<accession>A0A8F6YBQ2</accession>
<sequence>MRLRNRRTSRNIIDQRRSRGIRGGGLSGGRMAGGGGLGLLAIVAVGYFLGVDLTPLLNQQGMPMQPQTQQTQTRELTSAEEEAGLFVSQVLATTEDVWGEIYPRAFGESYDPPALVLFSGSTRSNCGAAQAATGPFYCPADERAYLDTAFFAYMSRELGAGGDFAAAYVIAHEVAHHIQQELGILEEANRVRASSSQTRSNQISVMIELQADCFSGVWASQLDGLLEPGDLNEALNAAERIGDDYLQARSGRAVNPHTFTHGTSEQRQRWFTVGYETGDPNACDTFGASRL</sequence>
<dbReference type="Pfam" id="PF04228">
    <property type="entry name" value="Zn_peptidase"/>
    <property type="match status" value="1"/>
</dbReference>
<evidence type="ECO:0000256" key="4">
    <source>
        <dbReference type="ARBA" id="ARBA00023136"/>
    </source>
</evidence>
<proteinExistence type="predicted"/>
<dbReference type="Proteomes" id="UP000825009">
    <property type="component" value="Chromosome"/>
</dbReference>
<dbReference type="PANTHER" id="PTHR30168">
    <property type="entry name" value="PUTATIVE MEMBRANE PROTEIN YPFJ"/>
    <property type="match status" value="1"/>
</dbReference>
<dbReference type="EMBL" id="CP079194">
    <property type="protein sequence ID" value="QXT40371.1"/>
    <property type="molecule type" value="Genomic_DNA"/>
</dbReference>
<evidence type="ECO:0000256" key="2">
    <source>
        <dbReference type="ARBA" id="ARBA00022692"/>
    </source>
</evidence>
<reference evidence="7 8" key="1">
    <citation type="submission" date="2021-07" db="EMBL/GenBank/DDBJ databases">
        <title>A novel Jannaschia species isolated from marine dinoflagellate Ceratoperidinium margalefii.</title>
        <authorList>
            <person name="Jiang Y."/>
            <person name="Li Z."/>
        </authorList>
    </citation>
    <scope>NUCLEOTIDE SEQUENCE [LARGE SCALE GENOMIC DNA]</scope>
    <source>
        <strain evidence="7 8">J12C1-MA-4</strain>
    </source>
</reference>